<dbReference type="HOGENOM" id="CLU_052398_0_0_1"/>
<keyword evidence="3" id="KW-1185">Reference proteome</keyword>
<organism evidence="2 3">
    <name type="scientific">Jaapia argillacea MUCL 33604</name>
    <dbReference type="NCBI Taxonomy" id="933084"/>
    <lineage>
        <taxon>Eukaryota</taxon>
        <taxon>Fungi</taxon>
        <taxon>Dikarya</taxon>
        <taxon>Basidiomycota</taxon>
        <taxon>Agaricomycotina</taxon>
        <taxon>Agaricomycetes</taxon>
        <taxon>Agaricomycetidae</taxon>
        <taxon>Jaapiales</taxon>
        <taxon>Jaapiaceae</taxon>
        <taxon>Jaapia</taxon>
    </lineage>
</organism>
<dbReference type="InParanoid" id="A0A067PG41"/>
<dbReference type="OrthoDB" id="2688210at2759"/>
<sequence>MPRILSDPTLIECPDYASNTYAAARAHFVNDHLTDEQAIELLKGLWKAGNDDEQAKWIQQVEQDAGEAAEQERLRREVADNAAQAQEVEEATARREEMRKNKAKYLPIPRRDGLYVEMYFYTNAGLRDALWDSGTVGDEAMVMTHQSDGNTGWTPAAAVRSGHVVDDKDMAWEDFCQAAPRMVIAMQQAGWPDDRIQMLAEFWGSLQIHELRASPDPLDQKTLLVYQADQRIQWHRAITAPQGAYDISRISNEVMNKTRDQVYRDDRRLKDRERDLRVRICVDRPMFTHADKRFSNHQPHNTHNPSSA</sequence>
<dbReference type="EMBL" id="KL197769">
    <property type="protein sequence ID" value="KDQ49952.1"/>
    <property type="molecule type" value="Genomic_DNA"/>
</dbReference>
<evidence type="ECO:0000313" key="3">
    <source>
        <dbReference type="Proteomes" id="UP000027265"/>
    </source>
</evidence>
<accession>A0A067PG41</accession>
<gene>
    <name evidence="2" type="ORF">JAAARDRAFT_142640</name>
</gene>
<dbReference type="AlphaFoldDB" id="A0A067PG41"/>
<keyword evidence="1" id="KW-0175">Coiled coil</keyword>
<reference evidence="3" key="1">
    <citation type="journal article" date="2014" name="Proc. Natl. Acad. Sci. U.S.A.">
        <title>Extensive sampling of basidiomycete genomes demonstrates inadequacy of the white-rot/brown-rot paradigm for wood decay fungi.</title>
        <authorList>
            <person name="Riley R."/>
            <person name="Salamov A.A."/>
            <person name="Brown D.W."/>
            <person name="Nagy L.G."/>
            <person name="Floudas D."/>
            <person name="Held B.W."/>
            <person name="Levasseur A."/>
            <person name="Lombard V."/>
            <person name="Morin E."/>
            <person name="Otillar R."/>
            <person name="Lindquist E.A."/>
            <person name="Sun H."/>
            <person name="LaButti K.M."/>
            <person name="Schmutz J."/>
            <person name="Jabbour D."/>
            <person name="Luo H."/>
            <person name="Baker S.E."/>
            <person name="Pisabarro A.G."/>
            <person name="Walton J.D."/>
            <person name="Blanchette R.A."/>
            <person name="Henrissat B."/>
            <person name="Martin F."/>
            <person name="Cullen D."/>
            <person name="Hibbett D.S."/>
            <person name="Grigoriev I.V."/>
        </authorList>
    </citation>
    <scope>NUCLEOTIDE SEQUENCE [LARGE SCALE GENOMIC DNA]</scope>
    <source>
        <strain evidence="3">MUCL 33604</strain>
    </source>
</reference>
<dbReference type="STRING" id="933084.A0A067PG41"/>
<feature type="coiled-coil region" evidence="1">
    <location>
        <begin position="68"/>
        <end position="101"/>
    </location>
</feature>
<proteinExistence type="predicted"/>
<evidence type="ECO:0000256" key="1">
    <source>
        <dbReference type="SAM" id="Coils"/>
    </source>
</evidence>
<protein>
    <submittedName>
        <fullName evidence="2">Uncharacterized protein</fullName>
    </submittedName>
</protein>
<dbReference type="Proteomes" id="UP000027265">
    <property type="component" value="Unassembled WGS sequence"/>
</dbReference>
<evidence type="ECO:0000313" key="2">
    <source>
        <dbReference type="EMBL" id="KDQ49952.1"/>
    </source>
</evidence>
<name>A0A067PG41_9AGAM</name>